<dbReference type="InterPro" id="IPR003593">
    <property type="entry name" value="AAA+_ATPase"/>
</dbReference>
<keyword evidence="3 6" id="KW-0067">ATP-binding</keyword>
<keyword evidence="2" id="KW-0547">Nucleotide-binding</keyword>
<dbReference type="InterPro" id="IPR027417">
    <property type="entry name" value="P-loop_NTPase"/>
</dbReference>
<evidence type="ECO:0000256" key="2">
    <source>
        <dbReference type="ARBA" id="ARBA00022741"/>
    </source>
</evidence>
<dbReference type="PROSITE" id="PS00211">
    <property type="entry name" value="ABC_TRANSPORTER_1"/>
    <property type="match status" value="1"/>
</dbReference>
<dbReference type="InterPro" id="IPR050166">
    <property type="entry name" value="ABC_transporter_ATP-bind"/>
</dbReference>
<evidence type="ECO:0000259" key="5">
    <source>
        <dbReference type="PROSITE" id="PS50893"/>
    </source>
</evidence>
<keyword evidence="7" id="KW-1185">Reference proteome</keyword>
<evidence type="ECO:0000313" key="6">
    <source>
        <dbReference type="EMBL" id="GHH99168.1"/>
    </source>
</evidence>
<dbReference type="EMBL" id="BNDS01000010">
    <property type="protein sequence ID" value="GHH99168.1"/>
    <property type="molecule type" value="Genomic_DNA"/>
</dbReference>
<feature type="domain" description="ABC transporter" evidence="5">
    <location>
        <begin position="7"/>
        <end position="236"/>
    </location>
</feature>
<dbReference type="PANTHER" id="PTHR42788">
    <property type="entry name" value="TAURINE IMPORT ATP-BINDING PROTEIN-RELATED"/>
    <property type="match status" value="1"/>
</dbReference>
<reference evidence="6 7" key="1">
    <citation type="journal article" date="2022" name="Int. J. Syst. Evol. Microbiol.">
        <title>Neobacillus kokaensis sp. nov., isolated from soil.</title>
        <authorList>
            <person name="Yuki K."/>
            <person name="Matsubara H."/>
            <person name="Yamaguchi S."/>
        </authorList>
    </citation>
    <scope>NUCLEOTIDE SEQUENCE [LARGE SCALE GENOMIC DNA]</scope>
    <source>
        <strain evidence="6 7">LOB 377</strain>
    </source>
</reference>
<organism evidence="6 7">
    <name type="scientific">Neobacillus kokaensis</name>
    <dbReference type="NCBI Taxonomy" id="2759023"/>
    <lineage>
        <taxon>Bacteria</taxon>
        <taxon>Bacillati</taxon>
        <taxon>Bacillota</taxon>
        <taxon>Bacilli</taxon>
        <taxon>Bacillales</taxon>
        <taxon>Bacillaceae</taxon>
        <taxon>Neobacillus</taxon>
    </lineage>
</organism>
<evidence type="ECO:0000256" key="1">
    <source>
        <dbReference type="ARBA" id="ARBA00022448"/>
    </source>
</evidence>
<keyword evidence="4" id="KW-1278">Translocase</keyword>
<dbReference type="RefSeq" id="WP_191273656.1">
    <property type="nucleotide sequence ID" value="NZ_BNDS01000010.1"/>
</dbReference>
<protein>
    <submittedName>
        <fullName evidence="6">ABC transporter ATP-binding protein</fullName>
    </submittedName>
</protein>
<sequence>MPSQILMQNIDMIFSSERKETHVLDNIDLTINKGEIYCLLGPSGCGKSTILKLLAGFESPTRGKVSVNQEIVKSIGPDRAVVFQTPNLFPWLTVYENVVFGLRMKKTSPGELKEKSSRFIEAVGLKGFENHYPHELSGGMQQRAAIARALVNDPTVLLMDEPFAALDAQTRSLMQELVMDVWEQFHTTILFITHDIDEAIFIGDRIGVMSRNPGRITKEYAIELPRPRKIDVITTPEFLTYKSAILKQIQEEVKTSH</sequence>
<keyword evidence="1" id="KW-0813">Transport</keyword>
<dbReference type="InterPro" id="IPR017871">
    <property type="entry name" value="ABC_transporter-like_CS"/>
</dbReference>
<dbReference type="CDD" id="cd03293">
    <property type="entry name" value="ABC_NrtD_SsuB_transporters"/>
    <property type="match status" value="1"/>
</dbReference>
<dbReference type="PANTHER" id="PTHR42788:SF13">
    <property type="entry name" value="ALIPHATIC SULFONATES IMPORT ATP-BINDING PROTEIN SSUB"/>
    <property type="match status" value="1"/>
</dbReference>
<evidence type="ECO:0000313" key="7">
    <source>
        <dbReference type="Proteomes" id="UP000637074"/>
    </source>
</evidence>
<name>A0ABQ3N6P1_9BACI</name>
<dbReference type="InterPro" id="IPR003439">
    <property type="entry name" value="ABC_transporter-like_ATP-bd"/>
</dbReference>
<dbReference type="Proteomes" id="UP000637074">
    <property type="component" value="Unassembled WGS sequence"/>
</dbReference>
<gene>
    <name evidence="6" type="ORF">AM1BK_27110</name>
</gene>
<dbReference type="PROSITE" id="PS50893">
    <property type="entry name" value="ABC_TRANSPORTER_2"/>
    <property type="match status" value="1"/>
</dbReference>
<comment type="caution">
    <text evidence="6">The sequence shown here is derived from an EMBL/GenBank/DDBJ whole genome shotgun (WGS) entry which is preliminary data.</text>
</comment>
<dbReference type="Gene3D" id="3.40.50.300">
    <property type="entry name" value="P-loop containing nucleotide triphosphate hydrolases"/>
    <property type="match status" value="1"/>
</dbReference>
<accession>A0ABQ3N6P1</accession>
<evidence type="ECO:0000256" key="3">
    <source>
        <dbReference type="ARBA" id="ARBA00022840"/>
    </source>
</evidence>
<dbReference type="SMART" id="SM00382">
    <property type="entry name" value="AAA"/>
    <property type="match status" value="1"/>
</dbReference>
<dbReference type="SUPFAM" id="SSF52540">
    <property type="entry name" value="P-loop containing nucleoside triphosphate hydrolases"/>
    <property type="match status" value="1"/>
</dbReference>
<proteinExistence type="predicted"/>
<evidence type="ECO:0000256" key="4">
    <source>
        <dbReference type="ARBA" id="ARBA00022967"/>
    </source>
</evidence>
<dbReference type="Pfam" id="PF00005">
    <property type="entry name" value="ABC_tran"/>
    <property type="match status" value="1"/>
</dbReference>
<dbReference type="GO" id="GO:0005524">
    <property type="term" value="F:ATP binding"/>
    <property type="evidence" value="ECO:0007669"/>
    <property type="project" value="UniProtKB-KW"/>
</dbReference>